<dbReference type="GO" id="GO:0008970">
    <property type="term" value="F:phospholipase A1 activity"/>
    <property type="evidence" value="ECO:0007669"/>
    <property type="project" value="TreeGrafter"/>
</dbReference>
<protein>
    <submittedName>
        <fullName evidence="5">NC domain protein</fullName>
    </submittedName>
</protein>
<dbReference type="PROSITE" id="PS51934">
    <property type="entry name" value="LRAT"/>
    <property type="match status" value="1"/>
</dbReference>
<sequence length="238" mass="25348">MYPTGTHLIVGRGLYTHHGIFVGRNRVIHYSGMGSGLHKGCIESTSLEAFLQNKKARIKTYKKVYFRGPEICRRARSRLGEDEYNLLFNNCEHFATWCATDRHSSEQINAATERLSSNLVTHLLMRQAAKQTAEQTTKVLLTKASTSVAGKILAGQVTKTATSHMARSMAGQAVAKGAVSTVAGFAATSGVSSMTAVGLSTVGIVGGTALAPAVATAAVAVGAAYVVSSIWDLVTDWW</sequence>
<comment type="caution">
    <text evidence="5">The sequence shown here is derived from an EMBL/GenBank/DDBJ whole genome shotgun (WGS) entry which is preliminary data.</text>
</comment>
<keyword evidence="3" id="KW-0443">Lipid metabolism</keyword>
<dbReference type="GO" id="GO:0005737">
    <property type="term" value="C:cytoplasm"/>
    <property type="evidence" value="ECO:0007669"/>
    <property type="project" value="TreeGrafter"/>
</dbReference>
<gene>
    <name evidence="5" type="ORF">DMX08_22445</name>
</gene>
<dbReference type="InterPro" id="IPR007053">
    <property type="entry name" value="LRAT_dom"/>
</dbReference>
<evidence type="ECO:0000313" key="6">
    <source>
        <dbReference type="Proteomes" id="UP000248188"/>
    </source>
</evidence>
<evidence type="ECO:0000313" key="5">
    <source>
        <dbReference type="EMBL" id="PYC32315.1"/>
    </source>
</evidence>
<keyword evidence="2" id="KW-0378">Hydrolase</keyword>
<evidence type="ECO:0000256" key="2">
    <source>
        <dbReference type="ARBA" id="ARBA00022801"/>
    </source>
</evidence>
<dbReference type="RefSeq" id="WP_110595885.1">
    <property type="nucleotide sequence ID" value="NZ_JAINDD010000008.1"/>
</dbReference>
<keyword evidence="1" id="KW-0808">Transferase</keyword>
<accession>A0A9Q6ICT8</accession>
<feature type="domain" description="LRAT" evidence="4">
    <location>
        <begin position="7"/>
        <end position="107"/>
    </location>
</feature>
<dbReference type="PANTHER" id="PTHR13943">
    <property type="entry name" value="HRAS-LIKE SUPPRESSOR - RELATED"/>
    <property type="match status" value="1"/>
</dbReference>
<dbReference type="GO" id="GO:0070292">
    <property type="term" value="P:N-acylphosphatidylethanolamine metabolic process"/>
    <property type="evidence" value="ECO:0007669"/>
    <property type="project" value="TreeGrafter"/>
</dbReference>
<dbReference type="GO" id="GO:0016410">
    <property type="term" value="F:N-acyltransferase activity"/>
    <property type="evidence" value="ECO:0007669"/>
    <property type="project" value="TreeGrafter"/>
</dbReference>
<dbReference type="Pfam" id="PF04970">
    <property type="entry name" value="LRAT"/>
    <property type="match status" value="1"/>
</dbReference>
<evidence type="ECO:0000256" key="1">
    <source>
        <dbReference type="ARBA" id="ARBA00022679"/>
    </source>
</evidence>
<dbReference type="GO" id="GO:0004623">
    <property type="term" value="F:phospholipase A2 activity"/>
    <property type="evidence" value="ECO:0007669"/>
    <property type="project" value="TreeGrafter"/>
</dbReference>
<proteinExistence type="predicted"/>
<dbReference type="InterPro" id="IPR051496">
    <property type="entry name" value="H-rev107_PLA/AT"/>
</dbReference>
<dbReference type="Proteomes" id="UP000248188">
    <property type="component" value="Unassembled WGS sequence"/>
</dbReference>
<evidence type="ECO:0000259" key="4">
    <source>
        <dbReference type="PROSITE" id="PS51934"/>
    </source>
</evidence>
<dbReference type="Gene3D" id="3.90.1720.10">
    <property type="entry name" value="endopeptidase domain like (from Nostoc punctiforme)"/>
    <property type="match status" value="1"/>
</dbReference>
<dbReference type="EMBL" id="QJRN01000015">
    <property type="protein sequence ID" value="PYC32315.1"/>
    <property type="molecule type" value="Genomic_DNA"/>
</dbReference>
<dbReference type="PANTHER" id="PTHR13943:SF77">
    <property type="entry name" value="LRAT DOMAIN-CONTAINING PROTEIN"/>
    <property type="match status" value="1"/>
</dbReference>
<evidence type="ECO:0000256" key="3">
    <source>
        <dbReference type="ARBA" id="ARBA00023098"/>
    </source>
</evidence>
<reference evidence="5 6" key="1">
    <citation type="submission" date="2018-06" db="EMBL/GenBank/DDBJ databases">
        <title>Pseudomonas diversity within urban Lake Michigan freshwaters.</title>
        <authorList>
            <person name="Batrich M."/>
            <person name="Hatzopoulos T."/>
            <person name="Putonti C."/>
        </authorList>
    </citation>
    <scope>NUCLEOTIDE SEQUENCE [LARGE SCALE GENOMIC DNA]</scope>
    <source>
        <strain evidence="5 6">MB-090624</strain>
    </source>
</reference>
<name>A0A9Q6ICT8_9PSED</name>
<organism evidence="5 6">
    <name type="scientific">Pseudomonas protegens</name>
    <dbReference type="NCBI Taxonomy" id="380021"/>
    <lineage>
        <taxon>Bacteria</taxon>
        <taxon>Pseudomonadati</taxon>
        <taxon>Pseudomonadota</taxon>
        <taxon>Gammaproteobacteria</taxon>
        <taxon>Pseudomonadales</taxon>
        <taxon>Pseudomonadaceae</taxon>
        <taxon>Pseudomonas</taxon>
    </lineage>
</organism>
<dbReference type="AlphaFoldDB" id="A0A9Q6ICT8"/>